<dbReference type="EMBL" id="JAHCTB010000002">
    <property type="protein sequence ID" value="MBT0607745.1"/>
    <property type="molecule type" value="Genomic_DNA"/>
</dbReference>
<organism evidence="2 3">
    <name type="scientific">Aequorivita echinoideorum</name>
    <dbReference type="NCBI Taxonomy" id="1549647"/>
    <lineage>
        <taxon>Bacteria</taxon>
        <taxon>Pseudomonadati</taxon>
        <taxon>Bacteroidota</taxon>
        <taxon>Flavobacteriia</taxon>
        <taxon>Flavobacteriales</taxon>
        <taxon>Flavobacteriaceae</taxon>
        <taxon>Aequorivita</taxon>
    </lineage>
</organism>
<evidence type="ECO:0000313" key="3">
    <source>
        <dbReference type="Proteomes" id="UP001297092"/>
    </source>
</evidence>
<protein>
    <submittedName>
        <fullName evidence="2">Beta-ketoacyl synthase chain length factor</fullName>
    </submittedName>
</protein>
<dbReference type="SUPFAM" id="SSF53901">
    <property type="entry name" value="Thiolase-like"/>
    <property type="match status" value="1"/>
</dbReference>
<gene>
    <name evidence="2" type="ORF">KIV10_06080</name>
</gene>
<dbReference type="Pfam" id="PF00109">
    <property type="entry name" value="ketoacyl-synt"/>
    <property type="match status" value="1"/>
</dbReference>
<proteinExistence type="predicted"/>
<sequence>MRSKVYINGAACISAQKASGNSSFFEEIQSTADNVFWAVEPDYTKLIPAASARRMAKGVKMSVAASKMAIDNAETSILDAIIIGTGLGCKIDSDKFVSAIIDSSEEFLTPTPFIQSTHNTVAGQIALGMKCTGYNNTYVHGSVSFESALLDAKLQLENNEAASILVGGVDELTEHTLKIHEKIKHIKFERIDSSQLLRSKSEGTIFGEGASFFITSNQKNINCYAELAAIEIINTLSVENLPNNLEAFLKANDLHVDEIDLAVLGNNGDAKFDVYFHTLADGMLNKINRIYYKHLCGEFFTASAFGFWLASKILKLQIIPEVAKMGEIAPSEIKNILLYNQYRGENHSFVLLKKC</sequence>
<evidence type="ECO:0000313" key="2">
    <source>
        <dbReference type="EMBL" id="MBT0607745.1"/>
    </source>
</evidence>
<dbReference type="Gene3D" id="3.40.47.10">
    <property type="match status" value="1"/>
</dbReference>
<feature type="domain" description="Beta-ketoacyl synthase-like N-terminal" evidence="1">
    <location>
        <begin position="46"/>
        <end position="213"/>
    </location>
</feature>
<evidence type="ECO:0000259" key="1">
    <source>
        <dbReference type="Pfam" id="PF00109"/>
    </source>
</evidence>
<comment type="caution">
    <text evidence="2">The sequence shown here is derived from an EMBL/GenBank/DDBJ whole genome shotgun (WGS) entry which is preliminary data.</text>
</comment>
<dbReference type="RefSeq" id="WP_214112597.1">
    <property type="nucleotide sequence ID" value="NZ_JAHCTB010000002.1"/>
</dbReference>
<reference evidence="2 3" key="1">
    <citation type="submission" date="2021-05" db="EMBL/GenBank/DDBJ databases">
        <title>Aequorivita echinoideorum JCM 30378 genome.</title>
        <authorList>
            <person name="Zhang H."/>
            <person name="Li C."/>
        </authorList>
    </citation>
    <scope>NUCLEOTIDE SEQUENCE [LARGE SCALE GENOMIC DNA]</scope>
    <source>
        <strain evidence="2 3">JCM30378</strain>
    </source>
</reference>
<keyword evidence="3" id="KW-1185">Reference proteome</keyword>
<dbReference type="InterPro" id="IPR016039">
    <property type="entry name" value="Thiolase-like"/>
</dbReference>
<name>A0ABS5S3G1_9FLAO</name>
<dbReference type="Proteomes" id="UP001297092">
    <property type="component" value="Unassembled WGS sequence"/>
</dbReference>
<dbReference type="InterPro" id="IPR014030">
    <property type="entry name" value="Ketoacyl_synth_N"/>
</dbReference>
<accession>A0ABS5S3G1</accession>